<evidence type="ECO:0000313" key="3">
    <source>
        <dbReference type="Proteomes" id="UP000006906"/>
    </source>
</evidence>
<dbReference type="EMBL" id="CM008971">
    <property type="protein sequence ID" value="PNW77963.1"/>
    <property type="molecule type" value="Genomic_DNA"/>
</dbReference>
<name>A0A2K3DBR1_CHLRE</name>
<keyword evidence="3" id="KW-1185">Reference proteome</keyword>
<evidence type="ECO:0000313" key="2">
    <source>
        <dbReference type="EMBL" id="PNW77962.1"/>
    </source>
</evidence>
<dbReference type="AlphaFoldDB" id="A0A2K3DBR1"/>
<dbReference type="KEGG" id="cre:CHLRE_10g458750v5"/>
<dbReference type="PaxDb" id="3055-EDP07883"/>
<keyword evidence="1" id="KW-0175">Coiled coil</keyword>
<sequence length="54" mass="5943">MSTATVTRVRKKIEGLSRRLEALEKRIERVKRDALAITGMHSSAPVAARLAAPE</sequence>
<gene>
    <name evidence="2" type="ORF">CHLRE_10g458750v5</name>
</gene>
<feature type="coiled-coil region" evidence="1">
    <location>
        <begin position="6"/>
        <end position="40"/>
    </location>
</feature>
<reference evidence="2" key="2">
    <citation type="submission" date="2017-07" db="EMBL/GenBank/DDBJ databases">
        <title>WGS assembly of Chlamydomonas reinhardtii.</title>
        <authorList>
            <consortium name="Chlamydomonas Annotation Team"/>
            <consortium name="JGI Annotation Team"/>
            <person name="Merchant S.S."/>
            <person name="Prochnik S.E."/>
            <person name="Vallon O."/>
            <person name="Harris E.H."/>
            <person name="Karpowicz S.J."/>
            <person name="Witman G.B."/>
            <person name="Terry A."/>
            <person name="Salamov A."/>
            <person name="Fritz-Laylin L.K."/>
            <person name="Marechal-Drouard L."/>
            <person name="Marshall W.F."/>
            <person name="Qu L.H."/>
            <person name="Nelson D.R."/>
            <person name="Sanderfoot A.A."/>
            <person name="Spalding M.H."/>
            <person name="Kapitonov V.V."/>
            <person name="Ren Q."/>
            <person name="Ferris P."/>
            <person name="Lindquist E."/>
            <person name="Shapiro H."/>
            <person name="Lucas S.M."/>
            <person name="Grimwood J."/>
            <person name="Schmutz J."/>
            <person name="Grigoriev I.V."/>
            <person name="Rokhsar D.S."/>
        </authorList>
    </citation>
    <scope>NUCLEOTIDE SEQUENCE</scope>
    <source>
        <strain evidence="2">CC-503 cw92 mt+</strain>
    </source>
</reference>
<dbReference type="RefSeq" id="XP_042920509.1">
    <property type="nucleotide sequence ID" value="XM_043067114.1"/>
</dbReference>
<organism evidence="2 3">
    <name type="scientific">Chlamydomonas reinhardtii</name>
    <name type="common">Chlamydomonas smithii</name>
    <dbReference type="NCBI Taxonomy" id="3055"/>
    <lineage>
        <taxon>Eukaryota</taxon>
        <taxon>Viridiplantae</taxon>
        <taxon>Chlorophyta</taxon>
        <taxon>core chlorophytes</taxon>
        <taxon>Chlorophyceae</taxon>
        <taxon>CS clade</taxon>
        <taxon>Chlamydomonadales</taxon>
        <taxon>Chlamydomonadaceae</taxon>
        <taxon>Chlamydomonas</taxon>
    </lineage>
</organism>
<proteinExistence type="predicted"/>
<dbReference type="GeneID" id="5724131"/>
<dbReference type="RefSeq" id="XP_001698390.2">
    <property type="nucleotide sequence ID" value="XM_001698338.2"/>
</dbReference>
<accession>A0A2K3DBR1</accession>
<dbReference type="Gramene" id="PNW77963">
    <property type="protein sequence ID" value="PNW77963"/>
    <property type="gene ID" value="CHLRE_10g458750v5"/>
</dbReference>
<reference evidence="2 3" key="1">
    <citation type="journal article" date="2007" name="Science">
        <title>The Chlamydomonas genome reveals the evolution of key animal and plant functions.</title>
        <authorList>
            <person name="Merchant S.S."/>
            <person name="Prochnik S.E."/>
            <person name="Vallon O."/>
            <person name="Harris E.H."/>
            <person name="Karpowicz S.J."/>
            <person name="Witman G.B."/>
            <person name="Terry A."/>
            <person name="Salamov A."/>
            <person name="Fritz-Laylin L.K."/>
            <person name="Marechal-Drouard L."/>
            <person name="Marshall W.F."/>
            <person name="Qu L.H."/>
            <person name="Nelson D.R."/>
            <person name="Sanderfoot A.A."/>
            <person name="Spalding M.H."/>
            <person name="Kapitonov V.V."/>
            <person name="Ren Q."/>
            <person name="Ferris P."/>
            <person name="Lindquist E."/>
            <person name="Shapiro H."/>
            <person name="Lucas S.M."/>
            <person name="Grimwood J."/>
            <person name="Schmutz J."/>
            <person name="Cardol P."/>
            <person name="Cerutti H."/>
            <person name="Chanfreau G."/>
            <person name="Chen C.L."/>
            <person name="Cognat V."/>
            <person name="Croft M.T."/>
            <person name="Dent R."/>
            <person name="Dutcher S."/>
            <person name="Fernandez E."/>
            <person name="Fukuzawa H."/>
            <person name="Gonzalez-Ballester D."/>
            <person name="Gonzalez-Halphen D."/>
            <person name="Hallmann A."/>
            <person name="Hanikenne M."/>
            <person name="Hippler M."/>
            <person name="Inwood W."/>
            <person name="Jabbari K."/>
            <person name="Kalanon M."/>
            <person name="Kuras R."/>
            <person name="Lefebvre P.A."/>
            <person name="Lemaire S.D."/>
            <person name="Lobanov A.V."/>
            <person name="Lohr M."/>
            <person name="Manuell A."/>
            <person name="Meier I."/>
            <person name="Mets L."/>
            <person name="Mittag M."/>
            <person name="Mittelmeier T."/>
            <person name="Moroney J.V."/>
            <person name="Moseley J."/>
            <person name="Napoli C."/>
            <person name="Nedelcu A.M."/>
            <person name="Niyogi K."/>
            <person name="Novoselov S.V."/>
            <person name="Paulsen I.T."/>
            <person name="Pazour G."/>
            <person name="Purton S."/>
            <person name="Ral J.P."/>
            <person name="Riano-Pachon D.M."/>
            <person name="Riekhof W."/>
            <person name="Rymarquis L."/>
            <person name="Schroda M."/>
            <person name="Stern D."/>
            <person name="Umen J."/>
            <person name="Willows R."/>
            <person name="Wilson N."/>
            <person name="Zimmer S.L."/>
            <person name="Allmer J."/>
            <person name="Balk J."/>
            <person name="Bisova K."/>
            <person name="Chen C.J."/>
            <person name="Elias M."/>
            <person name="Gendler K."/>
            <person name="Hauser C."/>
            <person name="Lamb M.R."/>
            <person name="Ledford H."/>
            <person name="Long J.C."/>
            <person name="Minagawa J."/>
            <person name="Page M.D."/>
            <person name="Pan J."/>
            <person name="Pootakham W."/>
            <person name="Roje S."/>
            <person name="Rose A."/>
            <person name="Stahlberg E."/>
            <person name="Terauchi A.M."/>
            <person name="Yang P."/>
            <person name="Ball S."/>
            <person name="Bowler C."/>
            <person name="Dieckmann C.L."/>
            <person name="Gladyshev V.N."/>
            <person name="Green P."/>
            <person name="Jorgensen R."/>
            <person name="Mayfield S."/>
            <person name="Mueller-Roeber B."/>
            <person name="Rajamani S."/>
            <person name="Sayre R.T."/>
            <person name="Brokstein P."/>
            <person name="Dubchak I."/>
            <person name="Goodstein D."/>
            <person name="Hornick L."/>
            <person name="Huang Y.W."/>
            <person name="Jhaveri J."/>
            <person name="Luo Y."/>
            <person name="Martinez D."/>
            <person name="Ngau W.C."/>
            <person name="Otillar B."/>
            <person name="Poliakov A."/>
            <person name="Porter A."/>
            <person name="Szajkowski L."/>
            <person name="Werner G."/>
            <person name="Zhou K."/>
            <person name="Grigoriev I.V."/>
            <person name="Rokhsar D.S."/>
            <person name="Grossman A.R."/>
        </authorList>
    </citation>
    <scope>NUCLEOTIDE SEQUENCE [LARGE SCALE GENOMIC DNA]</scope>
    <source>
        <strain evidence="3">CC-503</strain>
        <strain evidence="2">CC-503 cw92 mt+</strain>
    </source>
</reference>
<protein>
    <submittedName>
        <fullName evidence="2">Uncharacterized protein</fullName>
    </submittedName>
</protein>
<dbReference type="Gramene" id="PNW77962">
    <property type="protein sequence ID" value="PNW77962"/>
    <property type="gene ID" value="CHLRE_10g458750v5"/>
</dbReference>
<dbReference type="Proteomes" id="UP000006906">
    <property type="component" value="Chromosome 10"/>
</dbReference>
<dbReference type="EMBL" id="CM008971">
    <property type="protein sequence ID" value="PNW77962.1"/>
    <property type="molecule type" value="Genomic_DNA"/>
</dbReference>
<evidence type="ECO:0000256" key="1">
    <source>
        <dbReference type="SAM" id="Coils"/>
    </source>
</evidence>